<keyword evidence="4 5" id="KW-0408">Iron</keyword>
<keyword evidence="3" id="KW-0677">Repeat</keyword>
<dbReference type="PROSITE" id="PS00934">
    <property type="entry name" value="GLYOXALASE_I_1"/>
    <property type="match status" value="1"/>
</dbReference>
<reference evidence="7 8" key="1">
    <citation type="submission" date="2018-01" db="EMBL/GenBank/DDBJ databases">
        <title>G. obscuriglobus.</title>
        <authorList>
            <person name="Franke J."/>
            <person name="Blomberg W."/>
            <person name="Selmecki A."/>
        </authorList>
    </citation>
    <scope>NUCLEOTIDE SEQUENCE [LARGE SCALE GENOMIC DNA]</scope>
    <source>
        <strain evidence="7 8">DSM 5831</strain>
    </source>
</reference>
<dbReference type="OrthoDB" id="9788468at2"/>
<organism evidence="7 8">
    <name type="scientific">Gemmata obscuriglobus</name>
    <dbReference type="NCBI Taxonomy" id="114"/>
    <lineage>
        <taxon>Bacteria</taxon>
        <taxon>Pseudomonadati</taxon>
        <taxon>Planctomycetota</taxon>
        <taxon>Planctomycetia</taxon>
        <taxon>Gemmatales</taxon>
        <taxon>Gemmataceae</taxon>
        <taxon>Gemmata</taxon>
    </lineage>
</organism>
<accession>A0A2Z3GTJ9</accession>
<dbReference type="PANTHER" id="PTHR11959">
    <property type="entry name" value="4-HYDROXYPHENYLPYRUVATE DIOXYGENASE"/>
    <property type="match status" value="1"/>
</dbReference>
<keyword evidence="7" id="KW-0670">Pyruvate</keyword>
<dbReference type="InterPro" id="IPR041736">
    <property type="entry name" value="4OHPhenylPyrv_dOase_N"/>
</dbReference>
<dbReference type="InterPro" id="IPR029068">
    <property type="entry name" value="Glyas_Bleomycin-R_OHBP_Dase"/>
</dbReference>
<dbReference type="InterPro" id="IPR041735">
    <property type="entry name" value="4OHPhenylPyrv_dOase_C"/>
</dbReference>
<dbReference type="InterPro" id="IPR005956">
    <property type="entry name" value="4OHPhenylPyrv_dOase"/>
</dbReference>
<dbReference type="Proteomes" id="UP000245802">
    <property type="component" value="Chromosome"/>
</dbReference>
<dbReference type="InterPro" id="IPR018146">
    <property type="entry name" value="Glyoxalase_1_CS"/>
</dbReference>
<feature type="binding site" evidence="5">
    <location>
        <position position="172"/>
    </location>
    <ligand>
        <name>Fe cation</name>
        <dbReference type="ChEBI" id="CHEBI:24875"/>
    </ligand>
</feature>
<dbReference type="CDD" id="cd07250">
    <property type="entry name" value="HPPD_C_like"/>
    <property type="match status" value="1"/>
</dbReference>
<feature type="domain" description="VOC" evidence="6">
    <location>
        <begin position="169"/>
        <end position="323"/>
    </location>
</feature>
<comment type="cofactor">
    <cofactor evidence="5">
        <name>Fe cation</name>
        <dbReference type="ChEBI" id="CHEBI:24875"/>
    </cofactor>
    <text evidence="5">Binds 1 Fe cation per subunit.</text>
</comment>
<dbReference type="SUPFAM" id="SSF54593">
    <property type="entry name" value="Glyoxalase/Bleomycin resistance protein/Dihydroxybiphenyl dioxygenase"/>
    <property type="match status" value="1"/>
</dbReference>
<evidence type="ECO:0000256" key="3">
    <source>
        <dbReference type="ARBA" id="ARBA00022737"/>
    </source>
</evidence>
<dbReference type="CDD" id="cd08342">
    <property type="entry name" value="HPPD_N_like"/>
    <property type="match status" value="1"/>
</dbReference>
<dbReference type="PANTHER" id="PTHR11959:SF1">
    <property type="entry name" value="4-HYDROXYPHENYLPYRUVATE DIOXYGENASE"/>
    <property type="match status" value="1"/>
</dbReference>
<dbReference type="Gene3D" id="3.10.180.10">
    <property type="entry name" value="2,3-Dihydroxybiphenyl 1,2-Dioxygenase, domain 1"/>
    <property type="match status" value="2"/>
</dbReference>
<dbReference type="GO" id="GO:0004462">
    <property type="term" value="F:lactoylglutathione lyase activity"/>
    <property type="evidence" value="ECO:0007669"/>
    <property type="project" value="InterPro"/>
</dbReference>
<dbReference type="GO" id="GO:0046872">
    <property type="term" value="F:metal ion binding"/>
    <property type="evidence" value="ECO:0007669"/>
    <property type="project" value="UniProtKB-KW"/>
</dbReference>
<feature type="binding site" evidence="5">
    <location>
        <position position="255"/>
    </location>
    <ligand>
        <name>Fe cation</name>
        <dbReference type="ChEBI" id="CHEBI:24875"/>
    </ligand>
</feature>
<evidence type="ECO:0000313" key="7">
    <source>
        <dbReference type="EMBL" id="AWM37719.1"/>
    </source>
</evidence>
<comment type="similarity">
    <text evidence="1">Belongs to the 4HPPD family.</text>
</comment>
<dbReference type="NCBIfam" id="TIGR01263">
    <property type="entry name" value="4HPPD"/>
    <property type="match status" value="1"/>
</dbReference>
<keyword evidence="7" id="KW-0223">Dioxygenase</keyword>
<feature type="domain" description="VOC" evidence="6">
    <location>
        <begin position="8"/>
        <end position="138"/>
    </location>
</feature>
<evidence type="ECO:0000256" key="2">
    <source>
        <dbReference type="ARBA" id="ARBA00022723"/>
    </source>
</evidence>
<sequence length="366" mass="41179">MADIPLRKIDHVRFFVGNARQSAFFYRNAFGFDVVAYAGLETKVKHEAGYVLKQGEITFVLTSPLSEQHPESRRLVTHGDGVMDIALDVPNVREAYEEAVRRGAKGVRPPEALEDEHGVFETAGILAYGDTTHTFINRDRYKGAFAPGFKPMAPDRYHPSTARPVGFAAIDHLVANVEEGKMDEWVSFYRNVLGFNQLVSFDDKDISTEYSALMSKVVQNGTGRIKFPINEPAQAKRRSQIDEYLQYYGGPGVQHIALITGDIVKTVRAMRANDVSFLRVPQAYYDALADRVGDIKEDIQELAELGILVDRDDEGYMLQIFTKPVADRPTLFFEVIQRRGSKSFGKGNFKALFEAIEREQELRGTL</sequence>
<name>A0A2Z3GTJ9_9BACT</name>
<dbReference type="PROSITE" id="PS51819">
    <property type="entry name" value="VOC"/>
    <property type="match status" value="2"/>
</dbReference>
<evidence type="ECO:0000256" key="4">
    <source>
        <dbReference type="ARBA" id="ARBA00023004"/>
    </source>
</evidence>
<keyword evidence="7" id="KW-0560">Oxidoreductase</keyword>
<dbReference type="InterPro" id="IPR037523">
    <property type="entry name" value="VOC_core"/>
</dbReference>
<dbReference type="KEGG" id="gog:C1280_12445"/>
<proteinExistence type="inferred from homology"/>
<dbReference type="PIRSF" id="PIRSF009283">
    <property type="entry name" value="HPP_dOase"/>
    <property type="match status" value="1"/>
</dbReference>
<evidence type="ECO:0000256" key="1">
    <source>
        <dbReference type="ARBA" id="ARBA00005877"/>
    </source>
</evidence>
<dbReference type="AlphaFoldDB" id="A0A2Z3GTJ9"/>
<dbReference type="GO" id="GO:0003868">
    <property type="term" value="F:4-hydroxyphenylpyruvate dioxygenase activity"/>
    <property type="evidence" value="ECO:0007669"/>
    <property type="project" value="InterPro"/>
</dbReference>
<evidence type="ECO:0000313" key="8">
    <source>
        <dbReference type="Proteomes" id="UP000245802"/>
    </source>
</evidence>
<protein>
    <submittedName>
        <fullName evidence="7">4-hydroxyphenylpyruvate dioxygenase</fullName>
    </submittedName>
</protein>
<keyword evidence="2 5" id="KW-0479">Metal-binding</keyword>
<dbReference type="GO" id="GO:0006572">
    <property type="term" value="P:L-tyrosine catabolic process"/>
    <property type="evidence" value="ECO:0007669"/>
    <property type="project" value="TreeGrafter"/>
</dbReference>
<dbReference type="InterPro" id="IPR004360">
    <property type="entry name" value="Glyas_Fos-R_dOase_dom"/>
</dbReference>
<evidence type="ECO:0000259" key="6">
    <source>
        <dbReference type="PROSITE" id="PS51819"/>
    </source>
</evidence>
<evidence type="ECO:0000256" key="5">
    <source>
        <dbReference type="PIRSR" id="PIRSR009283-1"/>
    </source>
</evidence>
<gene>
    <name evidence="7" type="primary">hppD</name>
    <name evidence="7" type="ORF">C1280_12445</name>
</gene>
<keyword evidence="8" id="KW-1185">Reference proteome</keyword>
<dbReference type="Pfam" id="PF00903">
    <property type="entry name" value="Glyoxalase"/>
    <property type="match status" value="2"/>
</dbReference>
<dbReference type="FunFam" id="3.10.180.10:FF:000001">
    <property type="entry name" value="4-hydroxyphenylpyruvate dioxygenase"/>
    <property type="match status" value="1"/>
</dbReference>
<dbReference type="EMBL" id="CP025958">
    <property type="protein sequence ID" value="AWM37719.1"/>
    <property type="molecule type" value="Genomic_DNA"/>
</dbReference>
<dbReference type="RefSeq" id="WP_010042670.1">
    <property type="nucleotide sequence ID" value="NZ_CP025958.1"/>
</dbReference>
<feature type="binding site" evidence="5">
    <location>
        <position position="334"/>
    </location>
    <ligand>
        <name>Fe cation</name>
        <dbReference type="ChEBI" id="CHEBI:24875"/>
    </ligand>
</feature>